<dbReference type="PANTHER" id="PTHR32322:SF14">
    <property type="entry name" value="PROTEIN PAGO"/>
    <property type="match status" value="1"/>
</dbReference>
<feature type="domain" description="EamA" evidence="6">
    <location>
        <begin position="9"/>
        <end position="144"/>
    </location>
</feature>
<dbReference type="SUPFAM" id="SSF103481">
    <property type="entry name" value="Multidrug resistance efflux transporter EmrE"/>
    <property type="match status" value="2"/>
</dbReference>
<evidence type="ECO:0000256" key="3">
    <source>
        <dbReference type="ARBA" id="ARBA00022989"/>
    </source>
</evidence>
<dbReference type="GO" id="GO:0016020">
    <property type="term" value="C:membrane"/>
    <property type="evidence" value="ECO:0007669"/>
    <property type="project" value="UniProtKB-SubCell"/>
</dbReference>
<accession>A0A556MY68</accession>
<dbReference type="InterPro" id="IPR037185">
    <property type="entry name" value="EmrE-like"/>
</dbReference>
<feature type="transmembrane region" description="Helical" evidence="5">
    <location>
        <begin position="99"/>
        <end position="121"/>
    </location>
</feature>
<comment type="caution">
    <text evidence="7">The sequence shown here is derived from an EMBL/GenBank/DDBJ whole genome shotgun (WGS) entry which is preliminary data.</text>
</comment>
<dbReference type="OrthoDB" id="1117213at2"/>
<evidence type="ECO:0000313" key="8">
    <source>
        <dbReference type="Proteomes" id="UP000316008"/>
    </source>
</evidence>
<sequence>MSKDLRSWLILFVLALIWGASFILMKRGMYDETGGHIFSDSQVGALRMAIAGLVMLPFGLMNLRKIKNGKQVLFLLIVGTCGNFLPAFLFTFAETNLSSGLAGMLNSFTPFFTLILGFLFFKQKIRLKQVVGLFVAFTGICILVGILNNEPVKISLLHVGAILLATVMYATSLNTIKYKLSGFKSLEIASLSFSFLSVPAWIVMLSLDTGNVLQTNKHAFEALGYISILSVFGTCLALLLFNRIIALKSPMFASSVTYMIPIVAVILGVFWNHERFHVSQFLGMVVIVGGVYLVNSKQKEVKS</sequence>
<feature type="domain" description="EamA" evidence="6">
    <location>
        <begin position="161"/>
        <end position="295"/>
    </location>
</feature>
<feature type="transmembrane region" description="Helical" evidence="5">
    <location>
        <begin position="154"/>
        <end position="176"/>
    </location>
</feature>
<feature type="transmembrane region" description="Helical" evidence="5">
    <location>
        <begin position="277"/>
        <end position="294"/>
    </location>
</feature>
<feature type="transmembrane region" description="Helical" evidence="5">
    <location>
        <begin position="252"/>
        <end position="271"/>
    </location>
</feature>
<evidence type="ECO:0000256" key="1">
    <source>
        <dbReference type="ARBA" id="ARBA00004141"/>
    </source>
</evidence>
<name>A0A556MY68_9FLAO</name>
<keyword evidence="2 5" id="KW-0812">Transmembrane</keyword>
<feature type="transmembrane region" description="Helical" evidence="5">
    <location>
        <begin position="7"/>
        <end position="25"/>
    </location>
</feature>
<keyword evidence="4 5" id="KW-0472">Membrane</keyword>
<comment type="subcellular location">
    <subcellularLocation>
        <location evidence="1">Membrane</location>
        <topology evidence="1">Multi-pass membrane protein</topology>
    </subcellularLocation>
</comment>
<feature type="transmembrane region" description="Helical" evidence="5">
    <location>
        <begin position="130"/>
        <end position="148"/>
    </location>
</feature>
<dbReference type="InterPro" id="IPR000620">
    <property type="entry name" value="EamA_dom"/>
</dbReference>
<keyword evidence="3 5" id="KW-1133">Transmembrane helix</keyword>
<dbReference type="PANTHER" id="PTHR32322">
    <property type="entry name" value="INNER MEMBRANE TRANSPORTER"/>
    <property type="match status" value="1"/>
</dbReference>
<proteinExistence type="predicted"/>
<evidence type="ECO:0000256" key="5">
    <source>
        <dbReference type="SAM" id="Phobius"/>
    </source>
</evidence>
<feature type="transmembrane region" description="Helical" evidence="5">
    <location>
        <begin position="188"/>
        <end position="207"/>
    </location>
</feature>
<feature type="transmembrane region" description="Helical" evidence="5">
    <location>
        <begin position="45"/>
        <end position="63"/>
    </location>
</feature>
<dbReference type="Pfam" id="PF00892">
    <property type="entry name" value="EamA"/>
    <property type="match status" value="2"/>
</dbReference>
<dbReference type="InterPro" id="IPR050638">
    <property type="entry name" value="AA-Vitamin_Transporters"/>
</dbReference>
<dbReference type="EMBL" id="VLPL01000004">
    <property type="protein sequence ID" value="TSJ44860.1"/>
    <property type="molecule type" value="Genomic_DNA"/>
</dbReference>
<protein>
    <submittedName>
        <fullName evidence="7">EamA family transporter</fullName>
    </submittedName>
</protein>
<reference evidence="7 8" key="1">
    <citation type="submission" date="2019-07" db="EMBL/GenBank/DDBJ databases">
        <authorList>
            <person name="Huq M.A."/>
        </authorList>
    </citation>
    <scope>NUCLEOTIDE SEQUENCE [LARGE SCALE GENOMIC DNA]</scope>
    <source>
        <strain evidence="7 8">MAH-3</strain>
    </source>
</reference>
<evidence type="ECO:0000259" key="6">
    <source>
        <dbReference type="Pfam" id="PF00892"/>
    </source>
</evidence>
<feature type="transmembrane region" description="Helical" evidence="5">
    <location>
        <begin position="219"/>
        <end position="240"/>
    </location>
</feature>
<evidence type="ECO:0000256" key="4">
    <source>
        <dbReference type="ARBA" id="ARBA00023136"/>
    </source>
</evidence>
<dbReference type="Proteomes" id="UP000316008">
    <property type="component" value="Unassembled WGS sequence"/>
</dbReference>
<evidence type="ECO:0000256" key="2">
    <source>
        <dbReference type="ARBA" id="ARBA00022692"/>
    </source>
</evidence>
<feature type="transmembrane region" description="Helical" evidence="5">
    <location>
        <begin position="72"/>
        <end position="93"/>
    </location>
</feature>
<dbReference type="AlphaFoldDB" id="A0A556MY68"/>
<dbReference type="RefSeq" id="WP_144332973.1">
    <property type="nucleotide sequence ID" value="NZ_VLPL01000004.1"/>
</dbReference>
<keyword evidence="8" id="KW-1185">Reference proteome</keyword>
<gene>
    <name evidence="7" type="ORF">FO442_09690</name>
</gene>
<evidence type="ECO:0000313" key="7">
    <source>
        <dbReference type="EMBL" id="TSJ44860.1"/>
    </source>
</evidence>
<organism evidence="7 8">
    <name type="scientific">Fluviicola chungangensis</name>
    <dbReference type="NCBI Taxonomy" id="2597671"/>
    <lineage>
        <taxon>Bacteria</taxon>
        <taxon>Pseudomonadati</taxon>
        <taxon>Bacteroidota</taxon>
        <taxon>Flavobacteriia</taxon>
        <taxon>Flavobacteriales</taxon>
        <taxon>Crocinitomicaceae</taxon>
        <taxon>Fluviicola</taxon>
    </lineage>
</organism>